<dbReference type="Proteomes" id="UP000823775">
    <property type="component" value="Unassembled WGS sequence"/>
</dbReference>
<evidence type="ECO:0000313" key="3">
    <source>
        <dbReference type="Proteomes" id="UP000823775"/>
    </source>
</evidence>
<keyword evidence="3" id="KW-1185">Reference proteome</keyword>
<proteinExistence type="predicted"/>
<dbReference type="Pfam" id="PF07734">
    <property type="entry name" value="FBA_1"/>
    <property type="match status" value="1"/>
</dbReference>
<dbReference type="EMBL" id="JACEIK010000167">
    <property type="protein sequence ID" value="MCD7451402.1"/>
    <property type="molecule type" value="Genomic_DNA"/>
</dbReference>
<protein>
    <recommendedName>
        <fullName evidence="1">F-box associated beta-propeller type 1 domain-containing protein</fullName>
    </recommendedName>
</protein>
<name>A0ABS8RXS0_DATST</name>
<evidence type="ECO:0000259" key="1">
    <source>
        <dbReference type="Pfam" id="PF07734"/>
    </source>
</evidence>
<dbReference type="NCBIfam" id="TIGR01640">
    <property type="entry name" value="F_box_assoc_1"/>
    <property type="match status" value="1"/>
</dbReference>
<feature type="domain" description="F-box associated beta-propeller type 1" evidence="1">
    <location>
        <begin position="33"/>
        <end position="195"/>
    </location>
</feature>
<dbReference type="InterPro" id="IPR052361">
    <property type="entry name" value="F-box_domain"/>
</dbReference>
<dbReference type="InterPro" id="IPR006527">
    <property type="entry name" value="F-box-assoc_dom_typ1"/>
</dbReference>
<reference evidence="2 3" key="1">
    <citation type="journal article" date="2021" name="BMC Genomics">
        <title>Datura genome reveals duplications of psychoactive alkaloid biosynthetic genes and high mutation rate following tissue culture.</title>
        <authorList>
            <person name="Rajewski A."/>
            <person name="Carter-House D."/>
            <person name="Stajich J."/>
            <person name="Litt A."/>
        </authorList>
    </citation>
    <scope>NUCLEOTIDE SEQUENCE [LARGE SCALE GENOMIC DNA]</scope>
    <source>
        <strain evidence="2">AR-01</strain>
    </source>
</reference>
<dbReference type="PANTHER" id="PTHR31790:SF595">
    <property type="entry name" value="UBIQUITIN-PROTEIN LIGASE"/>
    <property type="match status" value="1"/>
</dbReference>
<comment type="caution">
    <text evidence="2">The sequence shown here is derived from an EMBL/GenBank/DDBJ whole genome shotgun (WGS) entry which is preliminary data.</text>
</comment>
<organism evidence="2 3">
    <name type="scientific">Datura stramonium</name>
    <name type="common">Jimsonweed</name>
    <name type="synonym">Common thornapple</name>
    <dbReference type="NCBI Taxonomy" id="4076"/>
    <lineage>
        <taxon>Eukaryota</taxon>
        <taxon>Viridiplantae</taxon>
        <taxon>Streptophyta</taxon>
        <taxon>Embryophyta</taxon>
        <taxon>Tracheophyta</taxon>
        <taxon>Spermatophyta</taxon>
        <taxon>Magnoliopsida</taxon>
        <taxon>eudicotyledons</taxon>
        <taxon>Gunneridae</taxon>
        <taxon>Pentapetalae</taxon>
        <taxon>asterids</taxon>
        <taxon>lamiids</taxon>
        <taxon>Solanales</taxon>
        <taxon>Solanaceae</taxon>
        <taxon>Solanoideae</taxon>
        <taxon>Datureae</taxon>
        <taxon>Datura</taxon>
    </lineage>
</organism>
<dbReference type="InterPro" id="IPR017451">
    <property type="entry name" value="F-box-assoc_interact_dom"/>
</dbReference>
<dbReference type="PANTHER" id="PTHR31790">
    <property type="entry name" value="OS02G0783600 PROTEIN"/>
    <property type="match status" value="1"/>
</dbReference>
<sequence length="264" mass="30791">MQTNDGIFEFRDSENLQIAMGKRKFPLKRFQHVPALCSCDGLVLLKSHIAYKAYALWNPCTNEYGIYECPYVKPYSGKTPHGCGFCYDSSVDDYKVILIYRSFYAVCYVSKNDWRKGTSVHIQELNARSRDCSPGINVEGRVFWSMDWKVNHLVRRNSRIIYIDVKSDELKELPTPDFIADHDQLYRLTSLKENSVLLGCTNNGEILFQVGMKLQNYVIHETSRLFKPVQISNDSKYYMIPIHSESLYFPKFKANVMRKRKRFG</sequence>
<gene>
    <name evidence="2" type="ORF">HAX54_011710</name>
</gene>
<evidence type="ECO:0000313" key="2">
    <source>
        <dbReference type="EMBL" id="MCD7451402.1"/>
    </source>
</evidence>
<accession>A0ABS8RXS0</accession>